<dbReference type="AlphaFoldDB" id="A0A2T4C2V6"/>
<sequence length="88" mass="10069">MREISTSCPDKRSSRSLLVVSPVWNNKRLRRKHMKTESCTPLVYMCNFFVALARVVCESLISCMCICMSDVFGSVSSPRRETLRGWSC</sequence>
<dbReference type="EMBL" id="KZ679133">
    <property type="protein sequence ID" value="PTB75897.1"/>
    <property type="molecule type" value="Genomic_DNA"/>
</dbReference>
<proteinExistence type="predicted"/>
<dbReference type="Proteomes" id="UP000240760">
    <property type="component" value="Unassembled WGS sequence"/>
</dbReference>
<evidence type="ECO:0000313" key="2">
    <source>
        <dbReference type="Proteomes" id="UP000240760"/>
    </source>
</evidence>
<evidence type="ECO:0000313" key="1">
    <source>
        <dbReference type="EMBL" id="PTB75897.1"/>
    </source>
</evidence>
<protein>
    <submittedName>
        <fullName evidence="1">Uncharacterized protein</fullName>
    </submittedName>
</protein>
<keyword evidence="2" id="KW-1185">Reference proteome</keyword>
<accession>A0A2T4C2V6</accession>
<reference evidence="1 2" key="1">
    <citation type="submission" date="2016-07" db="EMBL/GenBank/DDBJ databases">
        <title>Multiple horizontal gene transfer events from other fungi enriched the ability of initially mycotrophic Trichoderma (Ascomycota) to feed on dead plant biomass.</title>
        <authorList>
            <consortium name="DOE Joint Genome Institute"/>
            <person name="Aerts A."/>
            <person name="Atanasova L."/>
            <person name="Chenthamara K."/>
            <person name="Zhang J."/>
            <person name="Grujic M."/>
            <person name="Henrissat B."/>
            <person name="Kuo A."/>
            <person name="Salamov A."/>
            <person name="Lipzen A."/>
            <person name="Labutti K."/>
            <person name="Barry K."/>
            <person name="Miao Y."/>
            <person name="Rahimi M.J."/>
            <person name="Shen Q."/>
            <person name="Grigoriev I.V."/>
            <person name="Kubicek C.P."/>
            <person name="Druzhinina I.S."/>
        </authorList>
    </citation>
    <scope>NUCLEOTIDE SEQUENCE [LARGE SCALE GENOMIC DNA]</scope>
    <source>
        <strain evidence="1 2">ATCC 18648</strain>
    </source>
</reference>
<organism evidence="1 2">
    <name type="scientific">Trichoderma longibrachiatum ATCC 18648</name>
    <dbReference type="NCBI Taxonomy" id="983965"/>
    <lineage>
        <taxon>Eukaryota</taxon>
        <taxon>Fungi</taxon>
        <taxon>Dikarya</taxon>
        <taxon>Ascomycota</taxon>
        <taxon>Pezizomycotina</taxon>
        <taxon>Sordariomycetes</taxon>
        <taxon>Hypocreomycetidae</taxon>
        <taxon>Hypocreales</taxon>
        <taxon>Hypocreaceae</taxon>
        <taxon>Trichoderma</taxon>
    </lineage>
</organism>
<gene>
    <name evidence="1" type="ORF">M440DRAFT_1263754</name>
</gene>
<name>A0A2T4C2V6_TRILO</name>